<dbReference type="PRINTS" id="PR01038">
    <property type="entry name" value="TRNASYNTHARG"/>
</dbReference>
<evidence type="ECO:0000256" key="4">
    <source>
        <dbReference type="ARBA" id="ARBA00023146"/>
    </source>
</evidence>
<evidence type="ECO:0000256" key="8">
    <source>
        <dbReference type="RuleBase" id="RU363038"/>
    </source>
</evidence>
<reference evidence="10" key="1">
    <citation type="submission" date="2015-11" db="EMBL/GenBank/DDBJ databases">
        <title>De novo transcriptome assembly of four potential Pierce s Disease insect vectors from Arizona vineyards.</title>
        <authorList>
            <person name="Tassone E.E."/>
        </authorList>
    </citation>
    <scope>NUCLEOTIDE SEQUENCE</scope>
</reference>
<keyword evidence="2 8" id="KW-0547">Nucleotide-binding</keyword>
<dbReference type="GO" id="GO:0004814">
    <property type="term" value="F:arginine-tRNA ligase activity"/>
    <property type="evidence" value="ECO:0007669"/>
    <property type="project" value="InterPro"/>
</dbReference>
<name>A0A1B6JZR7_9HEMI</name>
<evidence type="ECO:0000259" key="9">
    <source>
        <dbReference type="Pfam" id="PF00750"/>
    </source>
</evidence>
<evidence type="ECO:0000256" key="2">
    <source>
        <dbReference type="ARBA" id="ARBA00022741"/>
    </source>
</evidence>
<gene>
    <name evidence="10" type="ORF">g.14408</name>
</gene>
<organism evidence="10">
    <name type="scientific">Homalodisca liturata</name>
    <dbReference type="NCBI Taxonomy" id="320908"/>
    <lineage>
        <taxon>Eukaryota</taxon>
        <taxon>Metazoa</taxon>
        <taxon>Ecdysozoa</taxon>
        <taxon>Arthropoda</taxon>
        <taxon>Hexapoda</taxon>
        <taxon>Insecta</taxon>
        <taxon>Pterygota</taxon>
        <taxon>Neoptera</taxon>
        <taxon>Paraneoptera</taxon>
        <taxon>Hemiptera</taxon>
        <taxon>Auchenorrhyncha</taxon>
        <taxon>Membracoidea</taxon>
        <taxon>Cicadellidae</taxon>
        <taxon>Cicadellinae</taxon>
        <taxon>Proconiini</taxon>
        <taxon>Homalodisca</taxon>
    </lineage>
</organism>
<sequence length="299" mass="34433">MAKSLKCKLHLNLKIASELSSKLSKDIPPTTISKYLLYGINKKNGKANLIFPFKSFKRLFPESSKEDFHSLVKLPCDDVLNSVETSLSSENDPNIVFNLDQQHFIQDVLLDKYSSNEDFKSQNIVIDYSSPNVAKPFHMGHLRSTIIGNFLGNLYEHLGHKVTRLTYLGDWGTQFGVLQLGIQMLNLSNAELKRDPIQQLYNAYIVGNRLVEEEESAAEEARNAFCHLETKDNSPIMERWKMIRKVTVNELEKMYTRLGVKFDEYHWESMYNAKAFAPILQMMESNRLLEEEEGKKGCR</sequence>
<dbReference type="EMBL" id="GECU01003012">
    <property type="protein sequence ID" value="JAT04695.1"/>
    <property type="molecule type" value="Transcribed_RNA"/>
</dbReference>
<comment type="similarity">
    <text evidence="8">Belongs to the class-I aminoacyl-tRNA synthetase family.</text>
</comment>
<keyword evidence="4 8" id="KW-0030">Aminoacyl-tRNA synthetase</keyword>
<dbReference type="Gene3D" id="3.40.50.620">
    <property type="entry name" value="HUPs"/>
    <property type="match status" value="1"/>
</dbReference>
<dbReference type="GO" id="GO:0005524">
    <property type="term" value="F:ATP binding"/>
    <property type="evidence" value="ECO:0007669"/>
    <property type="project" value="UniProtKB-KW"/>
</dbReference>
<evidence type="ECO:0000256" key="1">
    <source>
        <dbReference type="ARBA" id="ARBA00022598"/>
    </source>
</evidence>
<dbReference type="PANTHER" id="PTHR11956:SF11">
    <property type="entry name" value="ARGININE--TRNA LIGASE, MITOCHONDRIAL-RELATED"/>
    <property type="match status" value="1"/>
</dbReference>
<dbReference type="InterPro" id="IPR001278">
    <property type="entry name" value="Arg-tRNA-ligase"/>
</dbReference>
<accession>A0A1B6JZR7</accession>
<dbReference type="InterPro" id="IPR001412">
    <property type="entry name" value="aa-tRNA-synth_I_CS"/>
</dbReference>
<keyword evidence="3 8" id="KW-0067">ATP-binding</keyword>
<dbReference type="AlphaFoldDB" id="A0A1B6JZR7"/>
<protein>
    <recommendedName>
        <fullName evidence="6">Probable arginine--tRNA ligase, mitochondrial</fullName>
    </recommendedName>
    <alternativeName>
        <fullName evidence="5">Arginyl-tRNA synthetase</fullName>
    </alternativeName>
</protein>
<evidence type="ECO:0000313" key="10">
    <source>
        <dbReference type="EMBL" id="JAT04695.1"/>
    </source>
</evidence>
<dbReference type="PANTHER" id="PTHR11956">
    <property type="entry name" value="ARGINYL-TRNA SYNTHETASE"/>
    <property type="match status" value="1"/>
</dbReference>
<dbReference type="GO" id="GO:0006420">
    <property type="term" value="P:arginyl-tRNA aminoacylation"/>
    <property type="evidence" value="ECO:0007669"/>
    <property type="project" value="InterPro"/>
</dbReference>
<evidence type="ECO:0000256" key="6">
    <source>
        <dbReference type="ARBA" id="ARBA00039495"/>
    </source>
</evidence>
<dbReference type="GO" id="GO:0005739">
    <property type="term" value="C:mitochondrion"/>
    <property type="evidence" value="ECO:0007669"/>
    <property type="project" value="TreeGrafter"/>
</dbReference>
<keyword evidence="8" id="KW-0648">Protein biosynthesis</keyword>
<dbReference type="InterPro" id="IPR014729">
    <property type="entry name" value="Rossmann-like_a/b/a_fold"/>
</dbReference>
<dbReference type="SUPFAM" id="SSF52374">
    <property type="entry name" value="Nucleotidylyl transferase"/>
    <property type="match status" value="1"/>
</dbReference>
<proteinExistence type="inferred from homology"/>
<dbReference type="PROSITE" id="PS00178">
    <property type="entry name" value="AA_TRNA_LIGASE_I"/>
    <property type="match status" value="1"/>
</dbReference>
<feature type="domain" description="Arginyl-tRNA synthetase catalytic core" evidence="9">
    <location>
        <begin position="105"/>
        <end position="296"/>
    </location>
</feature>
<keyword evidence="1 8" id="KW-0436">Ligase</keyword>
<dbReference type="InterPro" id="IPR035684">
    <property type="entry name" value="ArgRS_core"/>
</dbReference>
<evidence type="ECO:0000256" key="5">
    <source>
        <dbReference type="ARBA" id="ARBA00033033"/>
    </source>
</evidence>
<evidence type="ECO:0000256" key="3">
    <source>
        <dbReference type="ARBA" id="ARBA00022840"/>
    </source>
</evidence>
<dbReference type="GO" id="GO:0032543">
    <property type="term" value="P:mitochondrial translation"/>
    <property type="evidence" value="ECO:0007669"/>
    <property type="project" value="TreeGrafter"/>
</dbReference>
<dbReference type="Pfam" id="PF00750">
    <property type="entry name" value="tRNA-synt_1d"/>
    <property type="match status" value="1"/>
</dbReference>
<comment type="function">
    <text evidence="7">Catalyzes the attachment of arginine to tRNA(Arg) in a two-step reaction: arginine is first activated by ATP to form Arg-AMP and then transferred to the acceptor end of tRNA(Arg).</text>
</comment>
<evidence type="ECO:0000256" key="7">
    <source>
        <dbReference type="ARBA" id="ARBA00049595"/>
    </source>
</evidence>